<keyword evidence="8" id="KW-0443">Lipid metabolism</keyword>
<accession>A0A0G3ELU0</accession>
<organism evidence="10 11">
    <name type="scientific">Pandoraea thiooxydans</name>
    <dbReference type="NCBI Taxonomy" id="445709"/>
    <lineage>
        <taxon>Bacteria</taxon>
        <taxon>Pseudomonadati</taxon>
        <taxon>Pseudomonadota</taxon>
        <taxon>Betaproteobacteria</taxon>
        <taxon>Burkholderiales</taxon>
        <taxon>Burkholderiaceae</taxon>
        <taxon>Pandoraea</taxon>
    </lineage>
</organism>
<protein>
    <recommendedName>
        <fullName evidence="12">Ferritin</fullName>
    </recommendedName>
</protein>
<dbReference type="AlphaFoldDB" id="A0A0G3ELU0"/>
<keyword evidence="11" id="KW-1185">Reference proteome</keyword>
<dbReference type="PATRIC" id="fig|445709.3.peg.1374"/>
<dbReference type="KEGG" id="ptx:ABW99_06410"/>
<keyword evidence="9" id="KW-0275">Fatty acid biosynthesis</keyword>
<dbReference type="EMBL" id="CP011568">
    <property type="protein sequence ID" value="AKJ67905.1"/>
    <property type="molecule type" value="Genomic_DNA"/>
</dbReference>
<dbReference type="STRING" id="445709.ABW99_06410"/>
<dbReference type="RefSeq" id="WP_047213719.1">
    <property type="nucleotide sequence ID" value="NZ_CP011568.3"/>
</dbReference>
<dbReference type="Pfam" id="PF03405">
    <property type="entry name" value="FA_desaturase_2"/>
    <property type="match status" value="1"/>
</dbReference>
<evidence type="ECO:0008006" key="12">
    <source>
        <dbReference type="Google" id="ProtNLM"/>
    </source>
</evidence>
<sequence>MAHELEDLSNQLGYYRLLESSERARWIFREQPWDEIDTSKVTPALIEDVKIAAYAELTTFSATAAFMQLLHDDVDFTQWLSVWFYEETKHPLALIRWLGRLGVPVAQEFIHRGRRITPMTHSPVEMLTSNICSEIAANTAYNQFAKTVEEPVLVQIVKDLARDEMRHSVGFEFYCKQTIERSDDPERERLVALRTAWFLLQPASDGVTQHPVFMTLLKMHCLDIAEVERRYREHIVMRIAKMLELDIPGPDAFFEVYTELKKRYRAERRPAHAT</sequence>
<evidence type="ECO:0000256" key="4">
    <source>
        <dbReference type="ARBA" id="ARBA00022723"/>
    </source>
</evidence>
<evidence type="ECO:0000256" key="9">
    <source>
        <dbReference type="ARBA" id="ARBA00023160"/>
    </source>
</evidence>
<evidence type="ECO:0000256" key="2">
    <source>
        <dbReference type="ARBA" id="ARBA00008749"/>
    </source>
</evidence>
<dbReference type="Proteomes" id="UP000036700">
    <property type="component" value="Chromosome"/>
</dbReference>
<keyword evidence="5" id="KW-0276">Fatty acid metabolism</keyword>
<evidence type="ECO:0000256" key="1">
    <source>
        <dbReference type="ARBA" id="ARBA00001954"/>
    </source>
</evidence>
<name>A0A0G3ELU0_9BURK</name>
<comment type="cofactor">
    <cofactor evidence="1">
        <name>Fe(2+)</name>
        <dbReference type="ChEBI" id="CHEBI:29033"/>
    </cofactor>
</comment>
<evidence type="ECO:0000256" key="3">
    <source>
        <dbReference type="ARBA" id="ARBA00022516"/>
    </source>
</evidence>
<dbReference type="InterPro" id="IPR012348">
    <property type="entry name" value="RNR-like"/>
</dbReference>
<evidence type="ECO:0000313" key="11">
    <source>
        <dbReference type="Proteomes" id="UP000036700"/>
    </source>
</evidence>
<dbReference type="GO" id="GO:0046872">
    <property type="term" value="F:metal ion binding"/>
    <property type="evidence" value="ECO:0007669"/>
    <property type="project" value="UniProtKB-KW"/>
</dbReference>
<reference evidence="11" key="1">
    <citation type="submission" date="2015-06" db="EMBL/GenBank/DDBJ databases">
        <authorList>
            <person name="Lim Y.L."/>
            <person name="Ee R."/>
            <person name="Yong D."/>
            <person name="How K.Y."/>
            <person name="Yin W.F."/>
            <person name="Chan K.G."/>
        </authorList>
    </citation>
    <scope>NUCLEOTIDE SEQUENCE [LARGE SCALE GENOMIC DNA]</scope>
    <source>
        <strain evidence="11">DSM 25325</strain>
    </source>
</reference>
<evidence type="ECO:0000256" key="6">
    <source>
        <dbReference type="ARBA" id="ARBA00023002"/>
    </source>
</evidence>
<dbReference type="CDD" id="cd00657">
    <property type="entry name" value="Ferritin_like"/>
    <property type="match status" value="1"/>
</dbReference>
<dbReference type="InterPro" id="IPR005067">
    <property type="entry name" value="Fatty_acid_desaturase-2"/>
</dbReference>
<evidence type="ECO:0000256" key="7">
    <source>
        <dbReference type="ARBA" id="ARBA00023004"/>
    </source>
</evidence>
<dbReference type="Gene3D" id="1.10.620.20">
    <property type="entry name" value="Ribonucleotide Reductase, subunit A"/>
    <property type="match status" value="1"/>
</dbReference>
<keyword evidence="4" id="KW-0479">Metal-binding</keyword>
<dbReference type="GO" id="GO:0045300">
    <property type="term" value="F:stearoyl-[ACP] desaturase activity"/>
    <property type="evidence" value="ECO:0007669"/>
    <property type="project" value="InterPro"/>
</dbReference>
<gene>
    <name evidence="10" type="ORF">ABW99_06410</name>
</gene>
<evidence type="ECO:0000256" key="8">
    <source>
        <dbReference type="ARBA" id="ARBA00023098"/>
    </source>
</evidence>
<dbReference type="OrthoDB" id="581372at2"/>
<keyword evidence="7" id="KW-0408">Iron</keyword>
<keyword evidence="6" id="KW-0560">Oxidoreductase</keyword>
<dbReference type="GO" id="GO:0006633">
    <property type="term" value="P:fatty acid biosynthetic process"/>
    <property type="evidence" value="ECO:0007669"/>
    <property type="project" value="UniProtKB-KW"/>
</dbReference>
<evidence type="ECO:0000313" key="10">
    <source>
        <dbReference type="EMBL" id="AKJ67905.1"/>
    </source>
</evidence>
<proteinExistence type="inferred from homology"/>
<evidence type="ECO:0000256" key="5">
    <source>
        <dbReference type="ARBA" id="ARBA00022832"/>
    </source>
</evidence>
<comment type="similarity">
    <text evidence="2">Belongs to the fatty acid desaturase type 2 family.</text>
</comment>
<keyword evidence="3" id="KW-0444">Lipid biosynthesis</keyword>
<dbReference type="SUPFAM" id="SSF47240">
    <property type="entry name" value="Ferritin-like"/>
    <property type="match status" value="1"/>
</dbReference>
<dbReference type="InterPro" id="IPR009078">
    <property type="entry name" value="Ferritin-like_SF"/>
</dbReference>